<gene>
    <name evidence="4" type="ORF">TBRA_LOCUS13018</name>
</gene>
<dbReference type="PANTHER" id="PTHR24178">
    <property type="entry name" value="MOLTING PROTEIN MLT-4"/>
    <property type="match status" value="1"/>
</dbReference>
<feature type="repeat" description="ANK" evidence="3">
    <location>
        <begin position="171"/>
        <end position="206"/>
    </location>
</feature>
<dbReference type="PROSITE" id="PS50297">
    <property type="entry name" value="ANK_REP_REGION"/>
    <property type="match status" value="3"/>
</dbReference>
<dbReference type="InterPro" id="IPR036770">
    <property type="entry name" value="Ankyrin_rpt-contain_sf"/>
</dbReference>
<organism evidence="4 5">
    <name type="scientific">Trichogramma brassicae</name>
    <dbReference type="NCBI Taxonomy" id="86971"/>
    <lineage>
        <taxon>Eukaryota</taxon>
        <taxon>Metazoa</taxon>
        <taxon>Ecdysozoa</taxon>
        <taxon>Arthropoda</taxon>
        <taxon>Hexapoda</taxon>
        <taxon>Insecta</taxon>
        <taxon>Pterygota</taxon>
        <taxon>Neoptera</taxon>
        <taxon>Endopterygota</taxon>
        <taxon>Hymenoptera</taxon>
        <taxon>Apocrita</taxon>
        <taxon>Proctotrupomorpha</taxon>
        <taxon>Chalcidoidea</taxon>
        <taxon>Trichogrammatidae</taxon>
        <taxon>Trichogramma</taxon>
    </lineage>
</organism>
<accession>A0A6H5IZI5</accession>
<dbReference type="AlphaFoldDB" id="A0A6H5IZI5"/>
<name>A0A6H5IZI5_9HYME</name>
<dbReference type="OrthoDB" id="21416at2759"/>
<keyword evidence="5" id="KW-1185">Reference proteome</keyword>
<evidence type="ECO:0000313" key="5">
    <source>
        <dbReference type="Proteomes" id="UP000479190"/>
    </source>
</evidence>
<evidence type="ECO:0000313" key="4">
    <source>
        <dbReference type="EMBL" id="CAB0041346.1"/>
    </source>
</evidence>
<dbReference type="SUPFAM" id="SSF48403">
    <property type="entry name" value="Ankyrin repeat"/>
    <property type="match status" value="1"/>
</dbReference>
<reference evidence="4 5" key="1">
    <citation type="submission" date="2020-02" db="EMBL/GenBank/DDBJ databases">
        <authorList>
            <person name="Ferguson B K."/>
        </authorList>
    </citation>
    <scope>NUCLEOTIDE SEQUENCE [LARGE SCALE GENOMIC DNA]</scope>
</reference>
<dbReference type="Proteomes" id="UP000479190">
    <property type="component" value="Unassembled WGS sequence"/>
</dbReference>
<dbReference type="PANTHER" id="PTHR24178:SF9">
    <property type="entry name" value="ANK_REP_REGION DOMAIN-CONTAINING PROTEIN"/>
    <property type="match status" value="1"/>
</dbReference>
<dbReference type="SMART" id="SM00248">
    <property type="entry name" value="ANK"/>
    <property type="match status" value="8"/>
</dbReference>
<dbReference type="EMBL" id="CADCXV010001109">
    <property type="protein sequence ID" value="CAB0041346.1"/>
    <property type="molecule type" value="Genomic_DNA"/>
</dbReference>
<proteinExistence type="predicted"/>
<protein>
    <submittedName>
        <fullName evidence="4">Uncharacterized protein</fullName>
    </submittedName>
</protein>
<feature type="repeat" description="ANK" evidence="3">
    <location>
        <begin position="393"/>
        <end position="421"/>
    </location>
</feature>
<keyword evidence="2 3" id="KW-0040">ANK repeat</keyword>
<dbReference type="InterPro" id="IPR002110">
    <property type="entry name" value="Ankyrin_rpt"/>
</dbReference>
<evidence type="ECO:0000256" key="2">
    <source>
        <dbReference type="ARBA" id="ARBA00023043"/>
    </source>
</evidence>
<feature type="repeat" description="ANK" evidence="3">
    <location>
        <begin position="248"/>
        <end position="280"/>
    </location>
</feature>
<sequence length="620" mass="70922">MEQFKNLRENIDWKNCSERREFLRRLDPLIETWDGQLPDLRDIFRDEEIERLLADSIKLFTANEDAYCIGARFIEFVARAGFKHEPELDEAGRPISGGVTPVHCAAAFRLIDNTRISAIRDLFKIYHRFDVNYIDERGVTHFHLACKFGLDDVVEKFLDLGQDPNLLVTDTADSPLHAAVALNFVDSKKVVELLLRRGANPDIANNEGITTLHAISSYPDADDFSEMFFEIWDKRQHETALVNAQDVAGYTPLHEAVASDNVTAMEKLLRRGADPNSANKEGSTPVHYLCQEGARGGDYLAKLFFDICDDLKLTVEIDAVDQVGNTPLHEAVCCNSKVAELLLRRGASPNSINEEGQTPLHMICMRNYEDDLLKIFFKLDCKFHQTVNAVDKLGRTPLRLAVENLLPRVVDILLDNGSDLSSFVFPTTSDFAERFDRAMAIGSIYTKFKFRMASSLMVIAENFEKRGYEFNRSEALTIMKLFSKYGLFEKPTNLDKCWYDDEEFPSKAKEIMIRDNDPSLSLYEWSKLTPEEESNLLTYEDYFKLAKLNDFSFLPDGVKKPCASHMSEMMSRGFFRRWALDPFWKLIHYRLPLECSEMVLSNLMNEDLYHICLAAADESL</sequence>
<evidence type="ECO:0000256" key="3">
    <source>
        <dbReference type="PROSITE-ProRule" id="PRU00023"/>
    </source>
</evidence>
<dbReference type="PROSITE" id="PS50088">
    <property type="entry name" value="ANK_REPEAT"/>
    <property type="match status" value="3"/>
</dbReference>
<dbReference type="Gene3D" id="1.25.40.20">
    <property type="entry name" value="Ankyrin repeat-containing domain"/>
    <property type="match status" value="3"/>
</dbReference>
<dbReference type="Pfam" id="PF12796">
    <property type="entry name" value="Ank_2"/>
    <property type="match status" value="2"/>
</dbReference>
<keyword evidence="1" id="KW-0677">Repeat</keyword>
<evidence type="ECO:0000256" key="1">
    <source>
        <dbReference type="ARBA" id="ARBA00022737"/>
    </source>
</evidence>